<reference evidence="2" key="1">
    <citation type="submission" date="2020-05" db="UniProtKB">
        <authorList>
            <consortium name="EnsemblMetazoa"/>
        </authorList>
    </citation>
    <scope>IDENTIFICATION</scope>
    <source>
        <strain evidence="2">TTRI</strain>
    </source>
</reference>
<dbReference type="VEuPathDB" id="VectorBase:GAUT014280"/>
<sequence>MTASKMLENIAQALTCRSYNSTKGQMVRQFLFKLKERDEYLSHDSILQRKIFGDQFSIITATTITTLLKAIHIQEYFFSIFDSSSHILNALYLRIMVVLILRLFIELLKTADS</sequence>
<keyword evidence="1" id="KW-0812">Transmembrane</keyword>
<dbReference type="Proteomes" id="UP000078200">
    <property type="component" value="Unassembled WGS sequence"/>
</dbReference>
<dbReference type="EnsemblMetazoa" id="GAUT014280-RA">
    <property type="protein sequence ID" value="GAUT014280-PA"/>
    <property type="gene ID" value="GAUT014280"/>
</dbReference>
<evidence type="ECO:0000256" key="1">
    <source>
        <dbReference type="SAM" id="Phobius"/>
    </source>
</evidence>
<dbReference type="AlphaFoldDB" id="A0A1A9USY6"/>
<keyword evidence="3" id="KW-1185">Reference proteome</keyword>
<protein>
    <submittedName>
        <fullName evidence="2">Uncharacterized protein</fullName>
    </submittedName>
</protein>
<evidence type="ECO:0000313" key="3">
    <source>
        <dbReference type="Proteomes" id="UP000078200"/>
    </source>
</evidence>
<proteinExistence type="predicted"/>
<feature type="transmembrane region" description="Helical" evidence="1">
    <location>
        <begin position="86"/>
        <end position="105"/>
    </location>
</feature>
<name>A0A1A9USY6_GLOAU</name>
<keyword evidence="1" id="KW-1133">Transmembrane helix</keyword>
<keyword evidence="1" id="KW-0472">Membrane</keyword>
<evidence type="ECO:0000313" key="2">
    <source>
        <dbReference type="EnsemblMetazoa" id="GAUT014280-PA"/>
    </source>
</evidence>
<feature type="transmembrane region" description="Helical" evidence="1">
    <location>
        <begin position="56"/>
        <end position="74"/>
    </location>
</feature>
<accession>A0A1A9USY6</accession>
<organism evidence="2 3">
    <name type="scientific">Glossina austeni</name>
    <name type="common">Savannah tsetse fly</name>
    <dbReference type="NCBI Taxonomy" id="7395"/>
    <lineage>
        <taxon>Eukaryota</taxon>
        <taxon>Metazoa</taxon>
        <taxon>Ecdysozoa</taxon>
        <taxon>Arthropoda</taxon>
        <taxon>Hexapoda</taxon>
        <taxon>Insecta</taxon>
        <taxon>Pterygota</taxon>
        <taxon>Neoptera</taxon>
        <taxon>Endopterygota</taxon>
        <taxon>Diptera</taxon>
        <taxon>Brachycera</taxon>
        <taxon>Muscomorpha</taxon>
        <taxon>Hippoboscoidea</taxon>
        <taxon>Glossinidae</taxon>
        <taxon>Glossina</taxon>
    </lineage>
</organism>